<dbReference type="RefSeq" id="WP_085276735.1">
    <property type="nucleotide sequence ID" value="NZ_FXAG01000013.1"/>
</dbReference>
<dbReference type="Gene3D" id="3.40.50.1820">
    <property type="entry name" value="alpha/beta hydrolase"/>
    <property type="match status" value="1"/>
</dbReference>
<dbReference type="Proteomes" id="UP000192920">
    <property type="component" value="Unassembled WGS sequence"/>
</dbReference>
<dbReference type="GO" id="GO:0016020">
    <property type="term" value="C:membrane"/>
    <property type="evidence" value="ECO:0007669"/>
    <property type="project" value="TreeGrafter"/>
</dbReference>
<reference evidence="3" key="1">
    <citation type="submission" date="2017-04" db="EMBL/GenBank/DDBJ databases">
        <authorList>
            <person name="Varghese N."/>
            <person name="Submissions S."/>
        </authorList>
    </citation>
    <scope>NUCLEOTIDE SEQUENCE [LARGE SCALE GENOMIC DNA]</scope>
    <source>
        <strain evidence="3">DSM 22618</strain>
    </source>
</reference>
<evidence type="ECO:0000313" key="2">
    <source>
        <dbReference type="EMBL" id="SMF31341.1"/>
    </source>
</evidence>
<dbReference type="PANTHER" id="PTHR43798">
    <property type="entry name" value="MONOACYLGLYCEROL LIPASE"/>
    <property type="match status" value="1"/>
</dbReference>
<dbReference type="InterPro" id="IPR000073">
    <property type="entry name" value="AB_hydrolase_1"/>
</dbReference>
<dbReference type="STRING" id="1123014.SAMN02745746_02508"/>
<sequence length="291" mass="32870">MSLPVLPSRSETVILRQHRYHVRHWGADGAPCLFMLHGWMDSSATFQFLVDALGGGWHVIAPDWRGFGDSEWNRDSYYFPDYLADLDALLQHYAPDAPVTLIGHSMGAMIAGLYAGVRPERLARLVCVEGFGLAATRPEEAPGRYARWLREQHNTLGYQPLGTLDEVAARLIERNPRLDAARAHFLAAALTQERDGALCYRADPRHKMVNPVLYRLEEAKACWRRIVCPVLWVIGGDMWDHPMAKGVFATLDERRACFARLSEVTVPEAGHMIQWEQPEKLAEALRPFLTA</sequence>
<dbReference type="EMBL" id="FXAG01000013">
    <property type="protein sequence ID" value="SMF31341.1"/>
    <property type="molecule type" value="Genomic_DNA"/>
</dbReference>
<dbReference type="Pfam" id="PF00561">
    <property type="entry name" value="Abhydrolase_1"/>
    <property type="match status" value="1"/>
</dbReference>
<dbReference type="SUPFAM" id="SSF53474">
    <property type="entry name" value="alpha/beta-Hydrolases"/>
    <property type="match status" value="1"/>
</dbReference>
<dbReference type="PANTHER" id="PTHR43798:SF33">
    <property type="entry name" value="HYDROLASE, PUTATIVE (AFU_ORTHOLOGUE AFUA_2G14860)-RELATED"/>
    <property type="match status" value="1"/>
</dbReference>
<dbReference type="PRINTS" id="PR00111">
    <property type="entry name" value="ABHYDROLASE"/>
</dbReference>
<evidence type="ECO:0000259" key="1">
    <source>
        <dbReference type="Pfam" id="PF00561"/>
    </source>
</evidence>
<gene>
    <name evidence="2" type="ORF">SAMN02745746_02508</name>
</gene>
<evidence type="ECO:0000313" key="3">
    <source>
        <dbReference type="Proteomes" id="UP000192920"/>
    </source>
</evidence>
<organism evidence="2 3">
    <name type="scientific">Pseudogulbenkiania subflava DSM 22618</name>
    <dbReference type="NCBI Taxonomy" id="1123014"/>
    <lineage>
        <taxon>Bacteria</taxon>
        <taxon>Pseudomonadati</taxon>
        <taxon>Pseudomonadota</taxon>
        <taxon>Betaproteobacteria</taxon>
        <taxon>Neisseriales</taxon>
        <taxon>Chromobacteriaceae</taxon>
        <taxon>Pseudogulbenkiania</taxon>
    </lineage>
</organism>
<dbReference type="InterPro" id="IPR050266">
    <property type="entry name" value="AB_hydrolase_sf"/>
</dbReference>
<keyword evidence="3" id="KW-1185">Reference proteome</keyword>
<dbReference type="AlphaFoldDB" id="A0A1Y6C1Z5"/>
<proteinExistence type="predicted"/>
<feature type="domain" description="AB hydrolase-1" evidence="1">
    <location>
        <begin position="33"/>
        <end position="278"/>
    </location>
</feature>
<protein>
    <submittedName>
        <fullName evidence="2">Pimeloyl-ACP methyl ester carboxylesterase</fullName>
    </submittedName>
</protein>
<accession>A0A1Y6C1Z5</accession>
<dbReference type="InterPro" id="IPR029058">
    <property type="entry name" value="AB_hydrolase_fold"/>
</dbReference>
<name>A0A1Y6C1Z5_9NEIS</name>